<dbReference type="PATRIC" id="fig|471514.4.peg.87"/>
<keyword evidence="2" id="KW-1185">Reference proteome</keyword>
<dbReference type="RefSeq" id="WP_054967245.1">
    <property type="nucleotide sequence ID" value="NZ_LJCO01000008.1"/>
</dbReference>
<accession>A0A0N8PPW9</accession>
<dbReference type="STRING" id="471514.AN477_00585"/>
<sequence>MTKRRMSKTEKWMVALTELSGRYGVALVEVYDGARIVDGKSGKELGSSLAYVCGLYTAHKPRIGKTKQSEPSQNARNIQGFVQELCELSNALEVRLELRSSPMVLIDTTTMQPVGRLQKSAEGYTVVEPQPA</sequence>
<name>A0A0N8PPW9_9BACL</name>
<evidence type="ECO:0000313" key="2">
    <source>
        <dbReference type="Proteomes" id="UP000050482"/>
    </source>
</evidence>
<organism evidence="1 2">
    <name type="scientific">Alicyclobacillus ferrooxydans</name>
    <dbReference type="NCBI Taxonomy" id="471514"/>
    <lineage>
        <taxon>Bacteria</taxon>
        <taxon>Bacillati</taxon>
        <taxon>Bacillota</taxon>
        <taxon>Bacilli</taxon>
        <taxon>Bacillales</taxon>
        <taxon>Alicyclobacillaceae</taxon>
        <taxon>Alicyclobacillus</taxon>
    </lineage>
</organism>
<dbReference type="Proteomes" id="UP000050482">
    <property type="component" value="Unassembled WGS sequence"/>
</dbReference>
<protein>
    <submittedName>
        <fullName evidence="1">Uncharacterized protein</fullName>
    </submittedName>
</protein>
<proteinExistence type="predicted"/>
<evidence type="ECO:0000313" key="1">
    <source>
        <dbReference type="EMBL" id="KPV45493.1"/>
    </source>
</evidence>
<comment type="caution">
    <text evidence="1">The sequence shown here is derived from an EMBL/GenBank/DDBJ whole genome shotgun (WGS) entry which is preliminary data.</text>
</comment>
<dbReference type="AlphaFoldDB" id="A0A0N8PPW9"/>
<reference evidence="1 2" key="1">
    <citation type="submission" date="2015-09" db="EMBL/GenBank/DDBJ databases">
        <title>Draft genome sequence of Alicyclobacillus ferrooxydans DSM 22381.</title>
        <authorList>
            <person name="Hemp J."/>
        </authorList>
    </citation>
    <scope>NUCLEOTIDE SEQUENCE [LARGE SCALE GENOMIC DNA]</scope>
    <source>
        <strain evidence="1 2">TC-34</strain>
    </source>
</reference>
<gene>
    <name evidence="1" type="ORF">AN477_00585</name>
</gene>
<dbReference type="EMBL" id="LJCO01000008">
    <property type="protein sequence ID" value="KPV45493.1"/>
    <property type="molecule type" value="Genomic_DNA"/>
</dbReference>